<dbReference type="AlphaFoldDB" id="A0A926ZG26"/>
<dbReference type="Gene3D" id="3.30.230.10">
    <property type="match status" value="1"/>
</dbReference>
<gene>
    <name evidence="6" type="primary">fusA</name>
    <name evidence="9" type="ORF">H6G03_10355</name>
</gene>
<dbReference type="RefSeq" id="WP_190464311.1">
    <property type="nucleotide sequence ID" value="NZ_JACJPW010000021.1"/>
</dbReference>
<dbReference type="GO" id="GO:0003924">
    <property type="term" value="F:GTPase activity"/>
    <property type="evidence" value="ECO:0007669"/>
    <property type="project" value="InterPro"/>
</dbReference>
<dbReference type="InterPro" id="IPR004540">
    <property type="entry name" value="Transl_elong_EFG/EF2"/>
</dbReference>
<dbReference type="PANTHER" id="PTHR43636:SF2">
    <property type="entry name" value="ELONGATION FACTOR G, MITOCHONDRIAL"/>
    <property type="match status" value="1"/>
</dbReference>
<dbReference type="InterPro" id="IPR047872">
    <property type="entry name" value="EFG_IV"/>
</dbReference>
<dbReference type="GO" id="GO:0005525">
    <property type="term" value="F:GTP binding"/>
    <property type="evidence" value="ECO:0007669"/>
    <property type="project" value="UniProtKB-UniRule"/>
</dbReference>
<evidence type="ECO:0000256" key="7">
    <source>
        <dbReference type="NCBIfam" id="TIGR00484"/>
    </source>
</evidence>
<dbReference type="CDD" id="cd01886">
    <property type="entry name" value="EF-G"/>
    <property type="match status" value="1"/>
</dbReference>
<feature type="binding site" evidence="6">
    <location>
        <begin position="14"/>
        <end position="21"/>
    </location>
    <ligand>
        <name>GTP</name>
        <dbReference type="ChEBI" id="CHEBI:37565"/>
    </ligand>
</feature>
<dbReference type="InterPro" id="IPR005517">
    <property type="entry name" value="Transl_elong_EFG/EF2_IV"/>
</dbReference>
<evidence type="ECO:0000256" key="4">
    <source>
        <dbReference type="ARBA" id="ARBA00022917"/>
    </source>
</evidence>
<dbReference type="Gene3D" id="3.40.50.300">
    <property type="entry name" value="P-loop containing nucleotide triphosphate hydrolases"/>
    <property type="match status" value="1"/>
</dbReference>
<dbReference type="Pfam" id="PF03144">
    <property type="entry name" value="GTP_EFTU_D2"/>
    <property type="match status" value="1"/>
</dbReference>
<keyword evidence="3 6" id="KW-0251">Elongation factor</keyword>
<evidence type="ECO:0000256" key="3">
    <source>
        <dbReference type="ARBA" id="ARBA00022768"/>
    </source>
</evidence>
<comment type="function">
    <text evidence="6">Catalyzes the GTP-dependent ribosomal translocation step during translation elongation. During this step, the ribosome changes from the pre-translocational (PRE) to the post-translocational (POST) state as the newly formed A-site-bound peptidyl-tRNA and P-site-bound deacylated tRNA move to the P and E sites, respectively. Catalyzes the coordinated movement of the two tRNA molecules, the mRNA and conformational changes in the ribosome.</text>
</comment>
<dbReference type="Pfam" id="PF14492">
    <property type="entry name" value="EFG_III"/>
    <property type="match status" value="1"/>
</dbReference>
<dbReference type="Pfam" id="PF03764">
    <property type="entry name" value="EFG_IV"/>
    <property type="match status" value="1"/>
</dbReference>
<dbReference type="PANTHER" id="PTHR43636">
    <property type="entry name" value="ELONGATION FACTOR G, MITOCHONDRIAL"/>
    <property type="match status" value="1"/>
</dbReference>
<dbReference type="InterPro" id="IPR035649">
    <property type="entry name" value="EFG_V"/>
</dbReference>
<comment type="subcellular location">
    <subcellularLocation>
        <location evidence="6">Cytoplasm</location>
    </subcellularLocation>
</comment>
<dbReference type="PRINTS" id="PR00315">
    <property type="entry name" value="ELONGATNFCT"/>
</dbReference>
<dbReference type="SMART" id="SM00889">
    <property type="entry name" value="EFG_IV"/>
    <property type="match status" value="1"/>
</dbReference>
<dbReference type="Pfam" id="PF00009">
    <property type="entry name" value="GTP_EFTU"/>
    <property type="match status" value="1"/>
</dbReference>
<dbReference type="NCBIfam" id="TIGR00231">
    <property type="entry name" value="small_GTP"/>
    <property type="match status" value="1"/>
</dbReference>
<dbReference type="EMBL" id="JACJPW010000021">
    <property type="protein sequence ID" value="MBD2181505.1"/>
    <property type="molecule type" value="Genomic_DNA"/>
</dbReference>
<keyword evidence="10" id="KW-1185">Reference proteome</keyword>
<dbReference type="InterPro" id="IPR027417">
    <property type="entry name" value="P-loop_NTPase"/>
</dbReference>
<dbReference type="InterPro" id="IPR031157">
    <property type="entry name" value="G_TR_CS"/>
</dbReference>
<organism evidence="9 10">
    <name type="scientific">Aerosakkonema funiforme FACHB-1375</name>
    <dbReference type="NCBI Taxonomy" id="2949571"/>
    <lineage>
        <taxon>Bacteria</taxon>
        <taxon>Bacillati</taxon>
        <taxon>Cyanobacteriota</taxon>
        <taxon>Cyanophyceae</taxon>
        <taxon>Oscillatoriophycideae</taxon>
        <taxon>Aerosakkonematales</taxon>
        <taxon>Aerosakkonemataceae</taxon>
        <taxon>Aerosakkonema</taxon>
    </lineage>
</organism>
<feature type="binding site" evidence="6">
    <location>
        <begin position="134"/>
        <end position="137"/>
    </location>
    <ligand>
        <name>GTP</name>
        <dbReference type="ChEBI" id="CHEBI:37565"/>
    </ligand>
</feature>
<dbReference type="PROSITE" id="PS51722">
    <property type="entry name" value="G_TR_2"/>
    <property type="match status" value="1"/>
</dbReference>
<dbReference type="CDD" id="cd03713">
    <property type="entry name" value="EFG_mtEFG_C"/>
    <property type="match status" value="1"/>
</dbReference>
<evidence type="ECO:0000259" key="8">
    <source>
        <dbReference type="PROSITE" id="PS51722"/>
    </source>
</evidence>
<name>A0A926ZG26_9CYAN</name>
<dbReference type="InterPro" id="IPR009022">
    <property type="entry name" value="EFG_III"/>
</dbReference>
<dbReference type="InterPro" id="IPR000640">
    <property type="entry name" value="EFG_V-like"/>
</dbReference>
<sequence length="687" mass="76600">MIPLKNIRNIGISAHIDSGKTTLSERILFYTGRIHKIEEVRGNGDGATMDFMELERQKGITITSAATTCIWNDTQINLIDTPGHVDFTIEVERALRVLDGAIMVLCAVAGVQSQSITVDRQMKRYRVPRIAFINKMDRLGADPFRVVQALKDKLNLNALLLQYPIGSEDKFAGVIDLIEMTANYFEGEKGEDRVVRPIPENLQAEATIAREKMLDRLSMFSEQMMAKLLMEEEVPQEMIWETIRQATLSLELTPVLLGSAFKNKGVQNLLDAVTLYLPSPIDREVVKAFDVKTEEKINVYADRDGPVVALAFKIADDEQSGQLTYTRIYSGTLRKGERIRNTRTNKSISVGRFVRMHADKRENIEVAATGDIVALVGVDCASGDTFCSEGINVSLEGMFVPDPVITLAVTPKHKEDSDRVSKALNRFMREDPTFRVSIDAESKETLISGMGELHLEIYIERIKREYKAEVYVGDPAVAYRETISQTGTFDYLLRKQTGGSGQFAHVIGKIEPCQETFAFESKVVGGAIPKEFIPACEKGFRDAINSGLLIGYPVTGVKVILEHGSYHREDSSELAFRSAAHFAFEQAFRKAHPIILEPIMLVEVETPNEYLGRVQGDISSRRGLLLGSETMQGYSVIRAEVPLKEMFGYSTDLRSNTSGQASFAMEFAEYRQVPASLQQQLVAHGAR</sequence>
<keyword evidence="2 6" id="KW-0547">Nucleotide-binding</keyword>
<reference evidence="9" key="1">
    <citation type="journal article" date="2015" name="ISME J.">
        <title>Draft Genome Sequence of Streptomyces incarnatus NRRL8089, which Produces the Nucleoside Antibiotic Sinefungin.</title>
        <authorList>
            <person name="Oshima K."/>
            <person name="Hattori M."/>
            <person name="Shimizu H."/>
            <person name="Fukuda K."/>
            <person name="Nemoto M."/>
            <person name="Inagaki K."/>
            <person name="Tamura T."/>
        </authorList>
    </citation>
    <scope>NUCLEOTIDE SEQUENCE</scope>
    <source>
        <strain evidence="9">FACHB-1375</strain>
    </source>
</reference>
<proteinExistence type="inferred from homology"/>
<dbReference type="FunFam" id="3.30.230.10:FF:000003">
    <property type="entry name" value="Elongation factor G"/>
    <property type="match status" value="1"/>
</dbReference>
<evidence type="ECO:0000256" key="5">
    <source>
        <dbReference type="ARBA" id="ARBA00023134"/>
    </source>
</evidence>
<dbReference type="Gene3D" id="3.30.70.240">
    <property type="match status" value="1"/>
</dbReference>
<protein>
    <recommendedName>
        <fullName evidence="6 7">Elongation factor G</fullName>
        <shortName evidence="6">EF-G</shortName>
    </recommendedName>
</protein>
<evidence type="ECO:0000313" key="10">
    <source>
        <dbReference type="Proteomes" id="UP000641646"/>
    </source>
</evidence>
<dbReference type="SMART" id="SM00838">
    <property type="entry name" value="EFG_C"/>
    <property type="match status" value="1"/>
</dbReference>
<dbReference type="InterPro" id="IPR009000">
    <property type="entry name" value="Transl_B-barrel_sf"/>
</dbReference>
<dbReference type="FunFam" id="3.40.50.300:FF:000029">
    <property type="entry name" value="Elongation factor G"/>
    <property type="match status" value="1"/>
</dbReference>
<dbReference type="SUPFAM" id="SSF54980">
    <property type="entry name" value="EF-G C-terminal domain-like"/>
    <property type="match status" value="2"/>
</dbReference>
<dbReference type="SUPFAM" id="SSF50447">
    <property type="entry name" value="Translation proteins"/>
    <property type="match status" value="1"/>
</dbReference>
<dbReference type="Gene3D" id="3.30.70.870">
    <property type="entry name" value="Elongation Factor G (Translational Gtpase), domain 3"/>
    <property type="match status" value="1"/>
</dbReference>
<dbReference type="NCBIfam" id="NF009381">
    <property type="entry name" value="PRK12740.1-5"/>
    <property type="match status" value="1"/>
</dbReference>
<dbReference type="FunFam" id="3.30.70.870:FF:000001">
    <property type="entry name" value="Elongation factor G"/>
    <property type="match status" value="1"/>
</dbReference>
<dbReference type="InterPro" id="IPR000795">
    <property type="entry name" value="T_Tr_GTP-bd_dom"/>
</dbReference>
<comment type="caution">
    <text evidence="9">The sequence shown here is derived from an EMBL/GenBank/DDBJ whole genome shotgun (WGS) entry which is preliminary data.</text>
</comment>
<dbReference type="InterPro" id="IPR020568">
    <property type="entry name" value="Ribosomal_Su5_D2-typ_SF"/>
</dbReference>
<dbReference type="InterPro" id="IPR005225">
    <property type="entry name" value="Small_GTP-bd"/>
</dbReference>
<dbReference type="SUPFAM" id="SSF54211">
    <property type="entry name" value="Ribosomal protein S5 domain 2-like"/>
    <property type="match status" value="1"/>
</dbReference>
<dbReference type="GO" id="GO:0005737">
    <property type="term" value="C:cytoplasm"/>
    <property type="evidence" value="ECO:0007669"/>
    <property type="project" value="UniProtKB-SubCell"/>
</dbReference>
<dbReference type="InterPro" id="IPR041095">
    <property type="entry name" value="EFG_II"/>
</dbReference>
<keyword evidence="6" id="KW-0963">Cytoplasm</keyword>
<accession>A0A926ZG26</accession>
<feature type="domain" description="Tr-type G" evidence="8">
    <location>
        <begin position="5"/>
        <end position="281"/>
    </location>
</feature>
<dbReference type="SUPFAM" id="SSF52540">
    <property type="entry name" value="P-loop containing nucleoside triphosphate hydrolases"/>
    <property type="match status" value="1"/>
</dbReference>
<dbReference type="Proteomes" id="UP000641646">
    <property type="component" value="Unassembled WGS sequence"/>
</dbReference>
<dbReference type="InterPro" id="IPR004161">
    <property type="entry name" value="EFTu-like_2"/>
</dbReference>
<dbReference type="FunFam" id="2.40.30.10:FF:000022">
    <property type="entry name" value="Elongation factor G, mitochondrial"/>
    <property type="match status" value="1"/>
</dbReference>
<keyword evidence="4 6" id="KW-0648">Protein biosynthesis</keyword>
<dbReference type="HAMAP" id="MF_00054_B">
    <property type="entry name" value="EF_G_EF_2_B"/>
    <property type="match status" value="1"/>
</dbReference>
<evidence type="ECO:0000313" key="9">
    <source>
        <dbReference type="EMBL" id="MBD2181505.1"/>
    </source>
</evidence>
<feature type="binding site" evidence="6">
    <location>
        <begin position="80"/>
        <end position="84"/>
    </location>
    <ligand>
        <name>GTP</name>
        <dbReference type="ChEBI" id="CHEBI:37565"/>
    </ligand>
</feature>
<dbReference type="NCBIfam" id="TIGR00484">
    <property type="entry name" value="EF-G"/>
    <property type="match status" value="1"/>
</dbReference>
<reference evidence="9" key="2">
    <citation type="submission" date="2020-08" db="EMBL/GenBank/DDBJ databases">
        <authorList>
            <person name="Chen M."/>
            <person name="Teng W."/>
            <person name="Zhao L."/>
            <person name="Hu C."/>
            <person name="Zhou Y."/>
            <person name="Han B."/>
            <person name="Song L."/>
            <person name="Shu W."/>
        </authorList>
    </citation>
    <scope>NUCLEOTIDE SEQUENCE</scope>
    <source>
        <strain evidence="9">FACHB-1375</strain>
    </source>
</reference>
<dbReference type="Pfam" id="PF00679">
    <property type="entry name" value="EFG_C"/>
    <property type="match status" value="1"/>
</dbReference>
<dbReference type="FunFam" id="3.30.70.240:FF:000001">
    <property type="entry name" value="Elongation factor G"/>
    <property type="match status" value="1"/>
</dbReference>
<evidence type="ECO:0000256" key="6">
    <source>
        <dbReference type="HAMAP-Rule" id="MF_00054"/>
    </source>
</evidence>
<dbReference type="GO" id="GO:0003746">
    <property type="term" value="F:translation elongation factor activity"/>
    <property type="evidence" value="ECO:0007669"/>
    <property type="project" value="UniProtKB-UniRule"/>
</dbReference>
<dbReference type="Gene3D" id="2.40.30.10">
    <property type="entry name" value="Translation factors"/>
    <property type="match status" value="1"/>
</dbReference>
<evidence type="ECO:0000256" key="1">
    <source>
        <dbReference type="ARBA" id="ARBA00005870"/>
    </source>
</evidence>
<dbReference type="InterPro" id="IPR035647">
    <property type="entry name" value="EFG_III/V"/>
</dbReference>
<dbReference type="CDD" id="cd01434">
    <property type="entry name" value="EFG_mtEFG1_IV"/>
    <property type="match status" value="1"/>
</dbReference>
<dbReference type="CDD" id="cd16262">
    <property type="entry name" value="EFG_III"/>
    <property type="match status" value="1"/>
</dbReference>
<comment type="similarity">
    <text evidence="1 6">Belongs to the TRAFAC class translation factor GTPase superfamily. Classic translation factor GTPase family. EF-G/EF-2 subfamily.</text>
</comment>
<evidence type="ECO:0000256" key="2">
    <source>
        <dbReference type="ARBA" id="ARBA00022741"/>
    </source>
</evidence>
<keyword evidence="5 6" id="KW-0342">GTP-binding</keyword>
<dbReference type="InterPro" id="IPR014721">
    <property type="entry name" value="Ribsml_uS5_D2-typ_fold_subgr"/>
</dbReference>
<dbReference type="PROSITE" id="PS00301">
    <property type="entry name" value="G_TR_1"/>
    <property type="match status" value="1"/>
</dbReference>